<sequence length="224" mass="24898">MFVFTLPSTPTLPSSWLVRKISKICTKGPRNLLKPVSQTHTAPLLHKNNNSNNSSTITSTNPSFPRPIPIVRELRCPPTTQVVADQAARADLLHRLKHLKNNSLNNSKPALSTTLLRHPPPVATPPCRFQVLQRSHSNWDCTIYTSLSIKPAAKGRATTPERTSRLLRSSCLLAYKRTTTLRAPSTNGHIHSPFTVASSTMKIMKSWNTLQHAITTRTWDKGVS</sequence>
<dbReference type="AlphaFoldDB" id="A0A6A5YY19"/>
<dbReference type="EMBL" id="ML977332">
    <property type="protein sequence ID" value="KAF2112055.1"/>
    <property type="molecule type" value="Genomic_DNA"/>
</dbReference>
<name>A0A6A5YY19_9PLEO</name>
<feature type="compositionally biased region" description="Low complexity" evidence="1">
    <location>
        <begin position="48"/>
        <end position="63"/>
    </location>
</feature>
<protein>
    <submittedName>
        <fullName evidence="2">Uncharacterized protein</fullName>
    </submittedName>
</protein>
<dbReference type="Proteomes" id="UP000799770">
    <property type="component" value="Unassembled WGS sequence"/>
</dbReference>
<accession>A0A6A5YY19</accession>
<keyword evidence="3" id="KW-1185">Reference proteome</keyword>
<reference evidence="2" key="1">
    <citation type="journal article" date="2020" name="Stud. Mycol.">
        <title>101 Dothideomycetes genomes: a test case for predicting lifestyles and emergence of pathogens.</title>
        <authorList>
            <person name="Haridas S."/>
            <person name="Albert R."/>
            <person name="Binder M."/>
            <person name="Bloem J."/>
            <person name="Labutti K."/>
            <person name="Salamov A."/>
            <person name="Andreopoulos B."/>
            <person name="Baker S."/>
            <person name="Barry K."/>
            <person name="Bills G."/>
            <person name="Bluhm B."/>
            <person name="Cannon C."/>
            <person name="Castanera R."/>
            <person name="Culley D."/>
            <person name="Daum C."/>
            <person name="Ezra D."/>
            <person name="Gonzalez J."/>
            <person name="Henrissat B."/>
            <person name="Kuo A."/>
            <person name="Liang C."/>
            <person name="Lipzen A."/>
            <person name="Lutzoni F."/>
            <person name="Magnuson J."/>
            <person name="Mondo S."/>
            <person name="Nolan M."/>
            <person name="Ohm R."/>
            <person name="Pangilinan J."/>
            <person name="Park H.-J."/>
            <person name="Ramirez L."/>
            <person name="Alfaro M."/>
            <person name="Sun H."/>
            <person name="Tritt A."/>
            <person name="Yoshinaga Y."/>
            <person name="Zwiers L.-H."/>
            <person name="Turgeon B."/>
            <person name="Goodwin S."/>
            <person name="Spatafora J."/>
            <person name="Crous P."/>
            <person name="Grigoriev I."/>
        </authorList>
    </citation>
    <scope>NUCLEOTIDE SEQUENCE</scope>
    <source>
        <strain evidence="2">CBS 627.86</strain>
    </source>
</reference>
<proteinExistence type="predicted"/>
<organism evidence="2 3">
    <name type="scientific">Lophiotrema nucula</name>
    <dbReference type="NCBI Taxonomy" id="690887"/>
    <lineage>
        <taxon>Eukaryota</taxon>
        <taxon>Fungi</taxon>
        <taxon>Dikarya</taxon>
        <taxon>Ascomycota</taxon>
        <taxon>Pezizomycotina</taxon>
        <taxon>Dothideomycetes</taxon>
        <taxon>Pleosporomycetidae</taxon>
        <taxon>Pleosporales</taxon>
        <taxon>Lophiotremataceae</taxon>
        <taxon>Lophiotrema</taxon>
    </lineage>
</organism>
<evidence type="ECO:0000256" key="1">
    <source>
        <dbReference type="SAM" id="MobiDB-lite"/>
    </source>
</evidence>
<evidence type="ECO:0000313" key="3">
    <source>
        <dbReference type="Proteomes" id="UP000799770"/>
    </source>
</evidence>
<gene>
    <name evidence="2" type="ORF">BDV96DRAFT_168125</name>
</gene>
<evidence type="ECO:0000313" key="2">
    <source>
        <dbReference type="EMBL" id="KAF2112055.1"/>
    </source>
</evidence>
<feature type="region of interest" description="Disordered" evidence="1">
    <location>
        <begin position="42"/>
        <end position="64"/>
    </location>
</feature>